<dbReference type="AlphaFoldDB" id="A0A8X6T2U0"/>
<accession>A0A8X6T2U0</accession>
<dbReference type="EMBL" id="BMAW01001809">
    <property type="protein sequence ID" value="GFS75738.1"/>
    <property type="molecule type" value="Genomic_DNA"/>
</dbReference>
<sequence>MLFMATSNWNIANLGPTWFKENPESLLVREVSSEPSELDIKRRKYKIVNMNSTEDPSPGFEEKASDYDKMIRVLAWVLRLINNSKLFNGKM</sequence>
<protein>
    <submittedName>
        <fullName evidence="1">DUF1758 domain-containing protein</fullName>
    </submittedName>
</protein>
<comment type="caution">
    <text evidence="1">The sequence shown here is derived from an EMBL/GenBank/DDBJ whole genome shotgun (WGS) entry which is preliminary data.</text>
</comment>
<evidence type="ECO:0000313" key="2">
    <source>
        <dbReference type="Proteomes" id="UP000887013"/>
    </source>
</evidence>
<name>A0A8X6T2U0_NEPPI</name>
<gene>
    <name evidence="1" type="primary">AVEN_87491_1</name>
    <name evidence="1" type="ORF">NPIL_605041</name>
</gene>
<proteinExistence type="predicted"/>
<dbReference type="Proteomes" id="UP000887013">
    <property type="component" value="Unassembled WGS sequence"/>
</dbReference>
<organism evidence="1 2">
    <name type="scientific">Nephila pilipes</name>
    <name type="common">Giant wood spider</name>
    <name type="synonym">Nephila maculata</name>
    <dbReference type="NCBI Taxonomy" id="299642"/>
    <lineage>
        <taxon>Eukaryota</taxon>
        <taxon>Metazoa</taxon>
        <taxon>Ecdysozoa</taxon>
        <taxon>Arthropoda</taxon>
        <taxon>Chelicerata</taxon>
        <taxon>Arachnida</taxon>
        <taxon>Araneae</taxon>
        <taxon>Araneomorphae</taxon>
        <taxon>Entelegynae</taxon>
        <taxon>Araneoidea</taxon>
        <taxon>Nephilidae</taxon>
        <taxon>Nephila</taxon>
    </lineage>
</organism>
<evidence type="ECO:0000313" key="1">
    <source>
        <dbReference type="EMBL" id="GFS75738.1"/>
    </source>
</evidence>
<reference evidence="1" key="1">
    <citation type="submission" date="2020-08" db="EMBL/GenBank/DDBJ databases">
        <title>Multicomponent nature underlies the extraordinary mechanical properties of spider dragline silk.</title>
        <authorList>
            <person name="Kono N."/>
            <person name="Nakamura H."/>
            <person name="Mori M."/>
            <person name="Yoshida Y."/>
            <person name="Ohtoshi R."/>
            <person name="Malay A.D."/>
            <person name="Moran D.A.P."/>
            <person name="Tomita M."/>
            <person name="Numata K."/>
            <person name="Arakawa K."/>
        </authorList>
    </citation>
    <scope>NUCLEOTIDE SEQUENCE</scope>
</reference>
<keyword evidence="2" id="KW-1185">Reference proteome</keyword>